<comment type="caution">
    <text evidence="2">The sequence shown here is derived from an EMBL/GenBank/DDBJ whole genome shotgun (WGS) entry which is preliminary data.</text>
</comment>
<keyword evidence="1" id="KW-1133">Transmembrane helix</keyword>
<feature type="transmembrane region" description="Helical" evidence="1">
    <location>
        <begin position="6"/>
        <end position="25"/>
    </location>
</feature>
<sequence length="56" mass="5760">MKSSDEAIRATISGIAMGGVVYALVRGAKRLGKKAPAVILPNELEEPLVAAARLVG</sequence>
<keyword evidence="1" id="KW-0472">Membrane</keyword>
<evidence type="ECO:0000313" key="2">
    <source>
        <dbReference type="EMBL" id="MCM8557776.1"/>
    </source>
</evidence>
<keyword evidence="3" id="KW-1185">Reference proteome</keyword>
<name>A0A9X2EJ74_9SPHN</name>
<proteinExistence type="predicted"/>
<protein>
    <submittedName>
        <fullName evidence="2">Uncharacterized protein</fullName>
    </submittedName>
</protein>
<dbReference type="Proteomes" id="UP001155128">
    <property type="component" value="Unassembled WGS sequence"/>
</dbReference>
<reference evidence="2" key="1">
    <citation type="submission" date="2022-06" db="EMBL/GenBank/DDBJ databases">
        <title>Sphingomicrobium sedimins sp. nov., a marine bacterium isolated from tidal flat.</title>
        <authorList>
            <person name="Kim C.-H."/>
            <person name="Yoo Y."/>
            <person name="Kim J.-J."/>
        </authorList>
    </citation>
    <scope>NUCLEOTIDE SEQUENCE</scope>
    <source>
        <strain evidence="2">GRR-S6-50</strain>
    </source>
</reference>
<dbReference type="RefSeq" id="WP_252114139.1">
    <property type="nucleotide sequence ID" value="NZ_JAMSHT010000001.1"/>
</dbReference>
<dbReference type="AlphaFoldDB" id="A0A9X2EJ74"/>
<evidence type="ECO:0000313" key="3">
    <source>
        <dbReference type="Proteomes" id="UP001155128"/>
    </source>
</evidence>
<gene>
    <name evidence="2" type="ORF">NDO55_08080</name>
</gene>
<organism evidence="2 3">
    <name type="scientific">Sphingomicrobium sediminis</name>
    <dbReference type="NCBI Taxonomy" id="2950949"/>
    <lineage>
        <taxon>Bacteria</taxon>
        <taxon>Pseudomonadati</taxon>
        <taxon>Pseudomonadota</taxon>
        <taxon>Alphaproteobacteria</taxon>
        <taxon>Sphingomonadales</taxon>
        <taxon>Sphingomonadaceae</taxon>
        <taxon>Sphingomicrobium</taxon>
    </lineage>
</organism>
<accession>A0A9X2EJ74</accession>
<dbReference type="EMBL" id="JAMSHT010000001">
    <property type="protein sequence ID" value="MCM8557776.1"/>
    <property type="molecule type" value="Genomic_DNA"/>
</dbReference>
<keyword evidence="1" id="KW-0812">Transmembrane</keyword>
<evidence type="ECO:0000256" key="1">
    <source>
        <dbReference type="SAM" id="Phobius"/>
    </source>
</evidence>